<dbReference type="PRINTS" id="PR00081">
    <property type="entry name" value="GDHRDH"/>
</dbReference>
<dbReference type="SUPFAM" id="SSF51735">
    <property type="entry name" value="NAD(P)-binding Rossmann-fold domains"/>
    <property type="match status" value="1"/>
</dbReference>
<sequence>MRFADQVALITGAGSGIGRSTAALFAAEGARVVVLDINASAAEETASALDGAVARTLDIRDLSAASAVVDQVLTDFGRVDVLVNNAMRIAPGELDEREDDGDMLDELDVDLLGAFRMTRVCLPPMRRQRRGAIVNVSSVNGLAYFGNDLYSAAKAGLVSLTRSVAARHGRDGIRCNAVAPGTIATPNWTERVGSEPGFLERVGGYYPLGRVGRPEEVAEAIAFLASDQASWITGVTLPVDGGLMTGHFAMAKDITSGGR</sequence>
<dbReference type="GO" id="GO:0004316">
    <property type="term" value="F:3-oxoacyl-[acyl-carrier-protein] reductase (NADPH) activity"/>
    <property type="evidence" value="ECO:0007669"/>
    <property type="project" value="UniProtKB-EC"/>
</dbReference>
<dbReference type="PANTHER" id="PTHR24321:SF14">
    <property type="entry name" value="SHORT-CHAIN TYPE DEHYDROGENASE_REDUCTASE BLR2146-RELATED"/>
    <property type="match status" value="1"/>
</dbReference>
<dbReference type="PRINTS" id="PR00080">
    <property type="entry name" value="SDRFAMILY"/>
</dbReference>
<gene>
    <name evidence="3" type="ORF">AVDCRST_MAG61-3378</name>
</gene>
<dbReference type="Pfam" id="PF13561">
    <property type="entry name" value="adh_short_C2"/>
    <property type="match status" value="1"/>
</dbReference>
<dbReference type="InterPro" id="IPR020904">
    <property type="entry name" value="Sc_DH/Rdtase_CS"/>
</dbReference>
<evidence type="ECO:0000256" key="1">
    <source>
        <dbReference type="ARBA" id="ARBA00006484"/>
    </source>
</evidence>
<dbReference type="InterPro" id="IPR036291">
    <property type="entry name" value="NAD(P)-bd_dom_sf"/>
</dbReference>
<dbReference type="NCBIfam" id="NF005559">
    <property type="entry name" value="PRK07231.1"/>
    <property type="match status" value="1"/>
</dbReference>
<dbReference type="AlphaFoldDB" id="A0A6J4LW46"/>
<dbReference type="FunFam" id="3.40.50.720:FF:000084">
    <property type="entry name" value="Short-chain dehydrogenase reductase"/>
    <property type="match status" value="1"/>
</dbReference>
<dbReference type="PANTHER" id="PTHR24321">
    <property type="entry name" value="DEHYDROGENASES, SHORT CHAIN"/>
    <property type="match status" value="1"/>
</dbReference>
<dbReference type="PROSITE" id="PS00061">
    <property type="entry name" value="ADH_SHORT"/>
    <property type="match status" value="1"/>
</dbReference>
<reference evidence="3" key="1">
    <citation type="submission" date="2020-02" db="EMBL/GenBank/DDBJ databases">
        <authorList>
            <person name="Meier V. D."/>
        </authorList>
    </citation>
    <scope>NUCLEOTIDE SEQUENCE</scope>
    <source>
        <strain evidence="3">AVDCRST_MAG61</strain>
    </source>
</reference>
<evidence type="ECO:0000313" key="3">
    <source>
        <dbReference type="EMBL" id="CAA9339709.1"/>
    </source>
</evidence>
<keyword evidence="2 3" id="KW-0560">Oxidoreductase</keyword>
<dbReference type="EMBL" id="CADCTT010000410">
    <property type="protein sequence ID" value="CAA9339709.1"/>
    <property type="molecule type" value="Genomic_DNA"/>
</dbReference>
<dbReference type="CDD" id="cd05233">
    <property type="entry name" value="SDR_c"/>
    <property type="match status" value="1"/>
</dbReference>
<dbReference type="InterPro" id="IPR002347">
    <property type="entry name" value="SDR_fam"/>
</dbReference>
<organism evidence="3">
    <name type="scientific">uncultured Friedmanniella sp</name>
    <dbReference type="NCBI Taxonomy" id="335381"/>
    <lineage>
        <taxon>Bacteria</taxon>
        <taxon>Bacillati</taxon>
        <taxon>Actinomycetota</taxon>
        <taxon>Actinomycetes</taxon>
        <taxon>Propionibacteriales</taxon>
        <taxon>Nocardioidaceae</taxon>
        <taxon>Friedmanniella</taxon>
        <taxon>environmental samples</taxon>
    </lineage>
</organism>
<name>A0A6J4LW46_9ACTN</name>
<dbReference type="Gene3D" id="3.40.50.720">
    <property type="entry name" value="NAD(P)-binding Rossmann-like Domain"/>
    <property type="match status" value="1"/>
</dbReference>
<protein>
    <submittedName>
        <fullName evidence="3">3-oxoacyl-[acyl-carrier protein] reductase</fullName>
        <ecNumber evidence="3">1.1.1.100</ecNumber>
    </submittedName>
</protein>
<comment type="similarity">
    <text evidence="1">Belongs to the short-chain dehydrogenases/reductases (SDR) family.</text>
</comment>
<proteinExistence type="inferred from homology"/>
<dbReference type="EC" id="1.1.1.100" evidence="3"/>
<accession>A0A6J4LW46</accession>
<evidence type="ECO:0000256" key="2">
    <source>
        <dbReference type="ARBA" id="ARBA00023002"/>
    </source>
</evidence>